<dbReference type="Proteomes" id="UP000317550">
    <property type="component" value="Chromosome"/>
</dbReference>
<name>A0A516SIY1_9NEIS</name>
<evidence type="ECO:0000313" key="1">
    <source>
        <dbReference type="EMBL" id="QDQ28110.1"/>
    </source>
</evidence>
<sequence>MQGAGQVVGRAAHPDHFAHGARAPQIQGEGTADQAHAYHHQLRHSYFPHGYARFPILSLPQRAAYLQLLDPHLLEPDVRLPVLILALFSLSCLAAETVKPSLEQAASQRLLAERIAKTYAWRGLEPSNAEARKQYDEAAKLFEKQLQELKTASKPDAELSENYALLEQLWADYKTLTAAPATREGAKSLSEQSEELAWIAQKGSQLIEARGNAEFKPLRMAEDIATVSQRLAKIYLLQSYGVKLGFLPKDLAAARAEFETLSKGLKALPGNSQSQKGRLSLMDSQWFFFQQAIDELAKKNDDPQLRRNVITTSERIYEIAQELANGYQRR</sequence>
<dbReference type="KEGG" id="cari:FNU76_18130"/>
<evidence type="ECO:0000313" key="2">
    <source>
        <dbReference type="Proteomes" id="UP000317550"/>
    </source>
</evidence>
<keyword evidence="2" id="KW-1185">Reference proteome</keyword>
<protein>
    <submittedName>
        <fullName evidence="1">Uncharacterized protein</fullName>
    </submittedName>
</protein>
<proteinExistence type="predicted"/>
<organism evidence="1 2">
    <name type="scientific">Chitinimonas arctica</name>
    <dbReference type="NCBI Taxonomy" id="2594795"/>
    <lineage>
        <taxon>Bacteria</taxon>
        <taxon>Pseudomonadati</taxon>
        <taxon>Pseudomonadota</taxon>
        <taxon>Betaproteobacteria</taxon>
        <taxon>Neisseriales</taxon>
        <taxon>Chitinibacteraceae</taxon>
        <taxon>Chitinimonas</taxon>
    </lineage>
</organism>
<accession>A0A516SIY1</accession>
<dbReference type="EMBL" id="CP041730">
    <property type="protein sequence ID" value="QDQ28110.1"/>
    <property type="molecule type" value="Genomic_DNA"/>
</dbReference>
<reference evidence="2" key="1">
    <citation type="submission" date="2019-07" db="EMBL/GenBank/DDBJ databases">
        <title>Chitinimonas sp. nov., isolated from Ny-Alesund, arctica soil.</title>
        <authorList>
            <person name="Xu Q."/>
            <person name="Peng F."/>
        </authorList>
    </citation>
    <scope>NUCLEOTIDE SEQUENCE [LARGE SCALE GENOMIC DNA]</scope>
    <source>
        <strain evidence="2">R3-44</strain>
    </source>
</reference>
<dbReference type="OrthoDB" id="952521at2"/>
<gene>
    <name evidence="1" type="ORF">FNU76_18130</name>
</gene>
<dbReference type="AlphaFoldDB" id="A0A516SIY1"/>